<dbReference type="PROSITE" id="PS51318">
    <property type="entry name" value="TAT"/>
    <property type="match status" value="1"/>
</dbReference>
<dbReference type="InterPro" id="IPR037049">
    <property type="entry name" value="DUF1214_C_sf"/>
</dbReference>
<feature type="domain" description="DUF1254" evidence="3">
    <location>
        <begin position="119"/>
        <end position="248"/>
    </location>
</feature>
<dbReference type="AlphaFoldDB" id="A0A5E4ZZ11"/>
<dbReference type="Pfam" id="PF06863">
    <property type="entry name" value="DUF1254"/>
    <property type="match status" value="1"/>
</dbReference>
<feature type="domain" description="DUF1214" evidence="2">
    <location>
        <begin position="392"/>
        <end position="499"/>
    </location>
</feature>
<evidence type="ECO:0000313" key="4">
    <source>
        <dbReference type="EMBL" id="VVE65515.1"/>
    </source>
</evidence>
<dbReference type="InterPro" id="IPR010621">
    <property type="entry name" value="DUF1214"/>
</dbReference>
<organism evidence="4 5">
    <name type="scientific">Pandoraea captiosa</name>
    <dbReference type="NCBI Taxonomy" id="2508302"/>
    <lineage>
        <taxon>Bacteria</taxon>
        <taxon>Pseudomonadati</taxon>
        <taxon>Pseudomonadota</taxon>
        <taxon>Betaproteobacteria</taxon>
        <taxon>Burkholderiales</taxon>
        <taxon>Burkholderiaceae</taxon>
        <taxon>Pandoraea</taxon>
    </lineage>
</organism>
<dbReference type="EMBL" id="CABPSQ010000002">
    <property type="protein sequence ID" value="VVE65515.1"/>
    <property type="molecule type" value="Genomic_DNA"/>
</dbReference>
<dbReference type="PANTHER" id="PTHR36509:SF2">
    <property type="entry name" value="BLL3101 PROTEIN"/>
    <property type="match status" value="1"/>
</dbReference>
<dbReference type="SUPFAM" id="SSF160935">
    <property type="entry name" value="VPA0735-like"/>
    <property type="match status" value="1"/>
</dbReference>
<evidence type="ECO:0000259" key="3">
    <source>
        <dbReference type="Pfam" id="PF06863"/>
    </source>
</evidence>
<dbReference type="PANTHER" id="PTHR36509">
    <property type="entry name" value="BLL3101 PROTEIN"/>
    <property type="match status" value="1"/>
</dbReference>
<dbReference type="InterPro" id="IPR037050">
    <property type="entry name" value="DUF1254_sf"/>
</dbReference>
<dbReference type="InterPro" id="IPR010679">
    <property type="entry name" value="DUF1254"/>
</dbReference>
<evidence type="ECO:0000256" key="1">
    <source>
        <dbReference type="SAM" id="MobiDB-lite"/>
    </source>
</evidence>
<name>A0A5E4ZZ11_9BURK</name>
<dbReference type="Proteomes" id="UP000414136">
    <property type="component" value="Unassembled WGS sequence"/>
</dbReference>
<proteinExistence type="predicted"/>
<sequence>MADHENVNLTRRFLSAAGGLLPAAYAATLVSSPNTAAAETKTQGGGKSADAANPGAATTSQALPPKGIDMHAGYAQAIARMAYVWGWPMVNMLNRNAGITQAPYPGLLNGVLPAAPRGQIAMLHDYIAPSQTFVTCPNQDVVYGLGFFSLDEEPVVMQVPEFGTRFWVYALYDARTNQFGRLGKPYRTRPGFYLLVGPNWKGRKPAGITEVVRASTALANAIPRVFMNDTEEDRKAIQPVIDQVVAYPLTQFDGKMKTIVWRDARTITPPGQANDKSADAGETKWVIPEKFFDQFGEVLNSVPPLPGEEALYAQFRSLMEVAGRNPDIKKAIVQAAVETERDAIDPFFQWRHNGVPAGNGWNRSTNNAQTGFDYFDRTGTSKSNMFDNRPDETQYVYTDVDAAGAPLTGDSHYEIVFAKGEEPPVNGFWSLTLYNDKHLFHPNDLKRYSLGTKNTTLKRNQDGSLTLYAGAKSPGAEKESNWLPAPSGKFSLYIRAYWGKLPILDGSWKPPRINRV</sequence>
<feature type="region of interest" description="Disordered" evidence="1">
    <location>
        <begin position="37"/>
        <end position="64"/>
    </location>
</feature>
<evidence type="ECO:0000259" key="2">
    <source>
        <dbReference type="Pfam" id="PF06742"/>
    </source>
</evidence>
<gene>
    <name evidence="4" type="ORF">PCA31118_02038</name>
</gene>
<dbReference type="Pfam" id="PF06742">
    <property type="entry name" value="DUF1214"/>
    <property type="match status" value="1"/>
</dbReference>
<dbReference type="Gene3D" id="2.60.40.1610">
    <property type="entry name" value="Domain of unknown function DUF1254"/>
    <property type="match status" value="1"/>
</dbReference>
<dbReference type="OrthoDB" id="104565at2"/>
<protein>
    <submittedName>
        <fullName evidence="4">Signal peptide protein</fullName>
    </submittedName>
</protein>
<reference evidence="4 5" key="1">
    <citation type="submission" date="2019-08" db="EMBL/GenBank/DDBJ databases">
        <authorList>
            <person name="Peeters C."/>
        </authorList>
    </citation>
    <scope>NUCLEOTIDE SEQUENCE [LARGE SCALE GENOMIC DNA]</scope>
    <source>
        <strain evidence="4 5">LMG 31118</strain>
    </source>
</reference>
<keyword evidence="5" id="KW-1185">Reference proteome</keyword>
<evidence type="ECO:0000313" key="5">
    <source>
        <dbReference type="Proteomes" id="UP000414136"/>
    </source>
</evidence>
<accession>A0A5E4ZZ11</accession>
<dbReference type="InterPro" id="IPR006311">
    <property type="entry name" value="TAT_signal"/>
</dbReference>
<dbReference type="Gene3D" id="2.60.120.600">
    <property type="entry name" value="Domain of unknown function DUF1214, C-terminal domain"/>
    <property type="match status" value="1"/>
</dbReference>